<evidence type="ECO:0000313" key="2">
    <source>
        <dbReference type="EMBL" id="NJC04593.1"/>
    </source>
</evidence>
<dbReference type="AlphaFoldDB" id="A0A7X5Y4K2"/>
<reference evidence="2 3" key="1">
    <citation type="submission" date="2020-03" db="EMBL/GenBank/DDBJ databases">
        <title>Genomic Encyclopedia of Type Strains, Phase IV (KMG-IV): sequencing the most valuable type-strain genomes for metagenomic binning, comparative biology and taxonomic classification.</title>
        <authorList>
            <person name="Goeker M."/>
        </authorList>
    </citation>
    <scope>NUCLEOTIDE SEQUENCE [LARGE SCALE GENOMIC DNA]</scope>
    <source>
        <strain evidence="2 3">DSM 16846</strain>
    </source>
</reference>
<dbReference type="Gene3D" id="3.30.70.970">
    <property type="entry name" value="RraB-like"/>
    <property type="match status" value="1"/>
</dbReference>
<dbReference type="RefSeq" id="WP_168067392.1">
    <property type="nucleotide sequence ID" value="NZ_JAATJC010000001.1"/>
</dbReference>
<dbReference type="Proteomes" id="UP000558192">
    <property type="component" value="Unassembled WGS sequence"/>
</dbReference>
<keyword evidence="3" id="KW-1185">Reference proteome</keyword>
<evidence type="ECO:0000313" key="3">
    <source>
        <dbReference type="Proteomes" id="UP000558192"/>
    </source>
</evidence>
<dbReference type="EMBL" id="JAATJC010000001">
    <property type="protein sequence ID" value="NJC04593.1"/>
    <property type="molecule type" value="Genomic_DNA"/>
</dbReference>
<protein>
    <recommendedName>
        <fullName evidence="1">Regulator of ribonuclease activity B domain-containing protein</fullName>
    </recommendedName>
</protein>
<dbReference type="SUPFAM" id="SSF89946">
    <property type="entry name" value="Hypothetical protein VC0424"/>
    <property type="match status" value="1"/>
</dbReference>
<dbReference type="InterPro" id="IPR025358">
    <property type="entry name" value="DUF4262"/>
</dbReference>
<feature type="domain" description="Regulator of ribonuclease activity B" evidence="1">
    <location>
        <begin position="6"/>
        <end position="108"/>
    </location>
</feature>
<evidence type="ECO:0000259" key="1">
    <source>
        <dbReference type="Pfam" id="PF06877"/>
    </source>
</evidence>
<accession>A0A7X5Y4K2</accession>
<organism evidence="2 3">
    <name type="scientific">Sphingomonas kaistensis</name>
    <dbReference type="NCBI Taxonomy" id="298708"/>
    <lineage>
        <taxon>Bacteria</taxon>
        <taxon>Pseudomonadati</taxon>
        <taxon>Pseudomonadota</taxon>
        <taxon>Alphaproteobacteria</taxon>
        <taxon>Sphingomonadales</taxon>
        <taxon>Sphingomonadaceae</taxon>
        <taxon>Sphingomonas</taxon>
    </lineage>
</organism>
<comment type="caution">
    <text evidence="2">The sequence shown here is derived from an EMBL/GenBank/DDBJ whole genome shotgun (WGS) entry which is preliminary data.</text>
</comment>
<dbReference type="Pfam" id="PF06877">
    <property type="entry name" value="RraB"/>
    <property type="match status" value="1"/>
</dbReference>
<dbReference type="InterPro" id="IPR009671">
    <property type="entry name" value="RraB_dom"/>
</dbReference>
<name>A0A7X5Y4K2_9SPHN</name>
<dbReference type="InterPro" id="IPR036701">
    <property type="entry name" value="RraB-like_sf"/>
</dbReference>
<proteinExistence type="predicted"/>
<sequence>MQFPDDENGDVLRGMAGSGFDFGSPHDVDFYAVFPVGADADLVARQLIEADAGESVLSGMSTTQLPDGATELKVSRKMLITHHAIGAFEHRPGDLCAAHGGRLDGWGVMQDALSEEPSQTTGGEKPPNRMDVPGEAFDEAEGSFVAGIRKHGWMQTHALDEDDKPGFCFTTGFQATTEHPEILVFKVDQKIANGRLQGRR</sequence>
<gene>
    <name evidence="2" type="ORF">GGQ97_000386</name>
</gene>
<dbReference type="Pfam" id="PF14081">
    <property type="entry name" value="DUF4262"/>
    <property type="match status" value="1"/>
</dbReference>